<comment type="caution">
    <text evidence="2">The sequence shown here is derived from an EMBL/GenBank/DDBJ whole genome shotgun (WGS) entry which is preliminary data.</text>
</comment>
<name>A0A1G2DW37_9BACT</name>
<accession>A0A1G2DW37</accession>
<proteinExistence type="predicted"/>
<dbReference type="EMBL" id="MHLW01000024">
    <property type="protein sequence ID" value="OGZ17834.1"/>
    <property type="molecule type" value="Genomic_DNA"/>
</dbReference>
<dbReference type="GO" id="GO:0003677">
    <property type="term" value="F:DNA binding"/>
    <property type="evidence" value="ECO:0007669"/>
    <property type="project" value="InterPro"/>
</dbReference>
<evidence type="ECO:0000259" key="1">
    <source>
        <dbReference type="Pfam" id="PF04556"/>
    </source>
</evidence>
<dbReference type="Pfam" id="PF04556">
    <property type="entry name" value="DpnII"/>
    <property type="match status" value="1"/>
</dbReference>
<dbReference type="GO" id="GO:0009307">
    <property type="term" value="P:DNA restriction-modification system"/>
    <property type="evidence" value="ECO:0007669"/>
    <property type="project" value="InterPro"/>
</dbReference>
<organism evidence="2 3">
    <name type="scientific">Candidatus Nealsonbacteria bacterium RBG_13_37_56</name>
    <dbReference type="NCBI Taxonomy" id="1801661"/>
    <lineage>
        <taxon>Bacteria</taxon>
        <taxon>Candidatus Nealsoniibacteriota</taxon>
    </lineage>
</organism>
<dbReference type="AlphaFoldDB" id="A0A1G2DW37"/>
<evidence type="ECO:0000313" key="3">
    <source>
        <dbReference type="Proteomes" id="UP000178893"/>
    </source>
</evidence>
<dbReference type="GO" id="GO:0009036">
    <property type="term" value="F:type II site-specific deoxyribonuclease activity"/>
    <property type="evidence" value="ECO:0007669"/>
    <property type="project" value="InterPro"/>
</dbReference>
<feature type="domain" description="Restriction endonuclease type II DpnII-like" evidence="1">
    <location>
        <begin position="155"/>
        <end position="256"/>
    </location>
</feature>
<dbReference type="InterPro" id="IPR007637">
    <property type="entry name" value="Restrct_endonuc_II_DpnII-like"/>
</dbReference>
<evidence type="ECO:0000313" key="2">
    <source>
        <dbReference type="EMBL" id="OGZ17834.1"/>
    </source>
</evidence>
<sequence>MKKIQNNLHCFKISQQNPEKILDSFYIFDEKHPQLQKYIANTKEIKNILITIRTLQKKSEDKKVIAKYFWELSKTLGKFSNCSEFACFINACDSFLDLAKKDIILLERIAQRYFEKRILNEAVPKEWIQAILDSNSGRKKGKCGESKLLHILNKYGFQEVKTWEDFFKKQKCVAKFSKIFNIKNVRKNLGIKLAAKKQNKKLDLIIKINGRIFLCEAKHLNTSGGGQDKQISELIEIISLKEQNKSISYLAFLDGSYSNVLLGDENSGDKLTTQKKEIRKYLSHNSNNFWVNTAGFTTLFRN</sequence>
<dbReference type="Proteomes" id="UP000178893">
    <property type="component" value="Unassembled WGS sequence"/>
</dbReference>
<protein>
    <recommendedName>
        <fullName evidence="1">Restriction endonuclease type II DpnII-like domain-containing protein</fullName>
    </recommendedName>
</protein>
<gene>
    <name evidence="2" type="ORF">A2V72_02845</name>
</gene>
<reference evidence="2 3" key="1">
    <citation type="journal article" date="2016" name="Nat. Commun.">
        <title>Thousands of microbial genomes shed light on interconnected biogeochemical processes in an aquifer system.</title>
        <authorList>
            <person name="Anantharaman K."/>
            <person name="Brown C.T."/>
            <person name="Hug L.A."/>
            <person name="Sharon I."/>
            <person name="Castelle C.J."/>
            <person name="Probst A.J."/>
            <person name="Thomas B.C."/>
            <person name="Singh A."/>
            <person name="Wilkins M.J."/>
            <person name="Karaoz U."/>
            <person name="Brodie E.L."/>
            <person name="Williams K.H."/>
            <person name="Hubbard S.S."/>
            <person name="Banfield J.F."/>
        </authorList>
    </citation>
    <scope>NUCLEOTIDE SEQUENCE [LARGE SCALE GENOMIC DNA]</scope>
</reference>